<proteinExistence type="predicted"/>
<feature type="region of interest" description="Disordered" evidence="1">
    <location>
        <begin position="82"/>
        <end position="108"/>
    </location>
</feature>
<evidence type="ECO:0000313" key="3">
    <source>
        <dbReference type="Proteomes" id="UP001396334"/>
    </source>
</evidence>
<dbReference type="Proteomes" id="UP001396334">
    <property type="component" value="Unassembled WGS sequence"/>
</dbReference>
<organism evidence="2 3">
    <name type="scientific">Hibiscus sabdariffa</name>
    <name type="common">roselle</name>
    <dbReference type="NCBI Taxonomy" id="183260"/>
    <lineage>
        <taxon>Eukaryota</taxon>
        <taxon>Viridiplantae</taxon>
        <taxon>Streptophyta</taxon>
        <taxon>Embryophyta</taxon>
        <taxon>Tracheophyta</taxon>
        <taxon>Spermatophyta</taxon>
        <taxon>Magnoliopsida</taxon>
        <taxon>eudicotyledons</taxon>
        <taxon>Gunneridae</taxon>
        <taxon>Pentapetalae</taxon>
        <taxon>rosids</taxon>
        <taxon>malvids</taxon>
        <taxon>Malvales</taxon>
        <taxon>Malvaceae</taxon>
        <taxon>Malvoideae</taxon>
        <taxon>Hibiscus</taxon>
    </lineage>
</organism>
<protein>
    <submittedName>
        <fullName evidence="2">Uncharacterized protein</fullName>
    </submittedName>
</protein>
<gene>
    <name evidence="2" type="ORF">V6N11_032701</name>
</gene>
<sequence length="108" mass="11946">MVVGHKRTKIRPYNTLPPMSISPVKILRSEQTSRCIWFLASQESDVPNHVPPLLLSEVHPSALSGARRSCLQMPCPLTSLDQLSLSRKEHEEDAAGLFSEGESPNAQI</sequence>
<comment type="caution">
    <text evidence="2">The sequence shown here is derived from an EMBL/GenBank/DDBJ whole genome shotgun (WGS) entry which is preliminary data.</text>
</comment>
<name>A0ABR2T1E7_9ROSI</name>
<evidence type="ECO:0000256" key="1">
    <source>
        <dbReference type="SAM" id="MobiDB-lite"/>
    </source>
</evidence>
<reference evidence="2 3" key="1">
    <citation type="journal article" date="2024" name="G3 (Bethesda)">
        <title>Genome assembly of Hibiscus sabdariffa L. provides insights into metabolisms of medicinal natural products.</title>
        <authorList>
            <person name="Kim T."/>
        </authorList>
    </citation>
    <scope>NUCLEOTIDE SEQUENCE [LARGE SCALE GENOMIC DNA]</scope>
    <source>
        <strain evidence="2">TK-2024</strain>
        <tissue evidence="2">Old leaves</tissue>
    </source>
</reference>
<dbReference type="EMBL" id="JBBPBN010000010">
    <property type="protein sequence ID" value="KAK9031317.1"/>
    <property type="molecule type" value="Genomic_DNA"/>
</dbReference>
<accession>A0ABR2T1E7</accession>
<keyword evidence="3" id="KW-1185">Reference proteome</keyword>
<evidence type="ECO:0000313" key="2">
    <source>
        <dbReference type="EMBL" id="KAK9031317.1"/>
    </source>
</evidence>